<feature type="transmembrane region" description="Helical" evidence="14">
    <location>
        <begin position="272"/>
        <end position="292"/>
    </location>
</feature>
<dbReference type="OrthoDB" id="20028at2759"/>
<feature type="transmembrane region" description="Helical" evidence="14">
    <location>
        <begin position="323"/>
        <end position="342"/>
    </location>
</feature>
<evidence type="ECO:0000256" key="4">
    <source>
        <dbReference type="ARBA" id="ARBA00015561"/>
    </source>
</evidence>
<accession>A0A067TFC1</accession>
<evidence type="ECO:0000313" key="15">
    <source>
        <dbReference type="EMBL" id="KDR81851.1"/>
    </source>
</evidence>
<dbReference type="UniPathway" id="UPA00378"/>
<dbReference type="EMBL" id="KL142370">
    <property type="protein sequence ID" value="KDR81851.1"/>
    <property type="molecule type" value="Genomic_DNA"/>
</dbReference>
<comment type="pathway">
    <text evidence="2 14">Protein modification; protein glycosylation.</text>
</comment>
<dbReference type="InterPro" id="IPR007873">
    <property type="entry name" value="Glycosyltransferase_ALG3"/>
</dbReference>
<feature type="transmembrane region" description="Helical" evidence="14">
    <location>
        <begin position="150"/>
        <end position="172"/>
    </location>
</feature>
<keyword evidence="6 14" id="KW-0808">Transferase</keyword>
<name>A0A067TFC1_GALM3</name>
<dbReference type="AlphaFoldDB" id="A0A067TFC1"/>
<evidence type="ECO:0000256" key="9">
    <source>
        <dbReference type="ARBA" id="ARBA00022989"/>
    </source>
</evidence>
<organism evidence="15 16">
    <name type="scientific">Galerina marginata (strain CBS 339.88)</name>
    <dbReference type="NCBI Taxonomy" id="685588"/>
    <lineage>
        <taxon>Eukaryota</taxon>
        <taxon>Fungi</taxon>
        <taxon>Dikarya</taxon>
        <taxon>Basidiomycota</taxon>
        <taxon>Agaricomycotina</taxon>
        <taxon>Agaricomycetes</taxon>
        <taxon>Agaricomycetidae</taxon>
        <taxon>Agaricales</taxon>
        <taxon>Agaricineae</taxon>
        <taxon>Strophariaceae</taxon>
        <taxon>Galerina</taxon>
    </lineage>
</organism>
<feature type="transmembrane region" description="Helical" evidence="14">
    <location>
        <begin position="362"/>
        <end position="379"/>
    </location>
</feature>
<dbReference type="STRING" id="685588.A0A067TFC1"/>
<dbReference type="GO" id="GO:0052925">
    <property type="term" value="F:dol-P-Man:Man(5)GlcNAc(2)-PP-Dol alpha-1,3-mannosyltransferase activity"/>
    <property type="evidence" value="ECO:0007669"/>
    <property type="project" value="UniProtKB-EC"/>
</dbReference>
<evidence type="ECO:0000256" key="7">
    <source>
        <dbReference type="ARBA" id="ARBA00022692"/>
    </source>
</evidence>
<keyword evidence="9 14" id="KW-1133">Transmembrane helix</keyword>
<dbReference type="HOGENOM" id="CLU_035382_3_0_1"/>
<evidence type="ECO:0000256" key="11">
    <source>
        <dbReference type="ARBA" id="ARBA00044743"/>
    </source>
</evidence>
<evidence type="ECO:0000256" key="1">
    <source>
        <dbReference type="ARBA" id="ARBA00004477"/>
    </source>
</evidence>
<dbReference type="PANTHER" id="PTHR12646:SF0">
    <property type="entry name" value="DOL-P-MAN:MAN(5)GLCNAC(2)-PP-DOL ALPHA-1,3-MANNOSYLTRANSFERASE"/>
    <property type="match status" value="1"/>
</dbReference>
<feature type="transmembrane region" description="Helical" evidence="14">
    <location>
        <begin position="110"/>
        <end position="130"/>
    </location>
</feature>
<evidence type="ECO:0000256" key="2">
    <source>
        <dbReference type="ARBA" id="ARBA00004922"/>
    </source>
</evidence>
<comment type="subcellular location">
    <subcellularLocation>
        <location evidence="1 14">Endoplasmic reticulum membrane</location>
        <topology evidence="1 14">Multi-pass membrane protein</topology>
    </subcellularLocation>
</comment>
<dbReference type="EC" id="2.4.1.258" evidence="3 14"/>
<evidence type="ECO:0000256" key="8">
    <source>
        <dbReference type="ARBA" id="ARBA00022824"/>
    </source>
</evidence>
<keyword evidence="16" id="KW-1185">Reference proteome</keyword>
<evidence type="ECO:0000256" key="10">
    <source>
        <dbReference type="ARBA" id="ARBA00023136"/>
    </source>
</evidence>
<dbReference type="Proteomes" id="UP000027222">
    <property type="component" value="Unassembled WGS sequence"/>
</dbReference>
<evidence type="ECO:0000256" key="13">
    <source>
        <dbReference type="ARBA" id="ARBA00093457"/>
    </source>
</evidence>
<comment type="similarity">
    <text evidence="13">Belongs to the glycosyltransferase ALG3 family.</text>
</comment>
<evidence type="ECO:0000256" key="5">
    <source>
        <dbReference type="ARBA" id="ARBA00022676"/>
    </source>
</evidence>
<dbReference type="PANTHER" id="PTHR12646">
    <property type="entry name" value="NOT56 - RELATED"/>
    <property type="match status" value="1"/>
</dbReference>
<evidence type="ECO:0000256" key="14">
    <source>
        <dbReference type="RuleBase" id="RU364047"/>
    </source>
</evidence>
<comment type="function">
    <text evidence="11 14">Dol-P-Man:Man(5)GlcNAc(2)-PP-Dol alpha-1,3-mannosyltransferase that operates in the biosynthetic pathway of dolichol-linked oligosaccharides, the glycan precursors employed in protein asparagine (N)-glycosylation. The assembly of dolichol-linked oligosaccharides begins on the cytosolic side of the endoplasmic reticulum membrane and finishes in its lumen. The sequential addition of sugars to dolichol pyrophosphate produces dolichol-linked oligosaccharides containing fourteen sugars, including two GlcNAcs, nine mannoses and three glucoses. Once assembled, the oligosaccharide is transferred from the lipid to nascent proteins by oligosaccharyltransferases. In the lumen of the endoplasmic reticulum, adds the first dolichyl beta-D-mannosyl phosphate derived mannose in an alpha-1,3 linkage to Man(5)GlcNAc(2)-PP-dolichol to produce Man(6)GlcNAc(2)-PP-dolichol.</text>
</comment>
<evidence type="ECO:0000256" key="3">
    <source>
        <dbReference type="ARBA" id="ARBA00011964"/>
    </source>
</evidence>
<dbReference type="Pfam" id="PF05208">
    <property type="entry name" value="ALG3"/>
    <property type="match status" value="1"/>
</dbReference>
<sequence length="413" mass="46639">MSSSPASILRRCLHVPQSLLFDPKYFWHLATLVILGDALLTGLIIRYVPYTEIDWETYMIQTKVFLQGQHNYSLITGPTGPLVYPAGHVRIHQFLYDVTDAGTNIQLAQYIYGVLYMASLVLSCGIYRSAGNFPNWIILLLPLSKRLHSIFALRLFNDCWAVVGLQAAVLAFQNGFYDTGIMLFSAALSVKMSILLYLPGLLVILVKRNGLFSTLAYMVAIVASQILFAIPFLQEDSRAYTRAAFDFGRVFLYKWTVNWRFFDEETFLNPRLAMVLLVGHVSVLLAFGLSRWCLPDGGVYRVLSRGTRRPFQPAGLAPVTPDFVATVLLTSNLIGILFARSLHYQFYSWYAQQIPFLAWRTLYPMPLKLALILGIEYAWNIFPSTSLSSCVLLCCNTLLLVGIWFGYAIGKRT</sequence>
<evidence type="ECO:0000256" key="6">
    <source>
        <dbReference type="ARBA" id="ARBA00022679"/>
    </source>
</evidence>
<feature type="transmembrane region" description="Helical" evidence="14">
    <location>
        <begin position="184"/>
        <end position="205"/>
    </location>
</feature>
<protein>
    <recommendedName>
        <fullName evidence="4 14">Dol-P-Man:Man(5)GlcNAc(2)-PP-Dol alpha-1,3-mannosyltransferase</fullName>
        <ecNumber evidence="3 14">2.4.1.258</ecNumber>
    </recommendedName>
    <alternativeName>
        <fullName evidence="14">Dol-P-Man-dependent alpha(1-3)-mannosyltransferase</fullName>
    </alternativeName>
</protein>
<reference evidence="16" key="1">
    <citation type="journal article" date="2014" name="Proc. Natl. Acad. Sci. U.S.A.">
        <title>Extensive sampling of basidiomycete genomes demonstrates inadequacy of the white-rot/brown-rot paradigm for wood decay fungi.</title>
        <authorList>
            <person name="Riley R."/>
            <person name="Salamov A.A."/>
            <person name="Brown D.W."/>
            <person name="Nagy L.G."/>
            <person name="Floudas D."/>
            <person name="Held B.W."/>
            <person name="Levasseur A."/>
            <person name="Lombard V."/>
            <person name="Morin E."/>
            <person name="Otillar R."/>
            <person name="Lindquist E.A."/>
            <person name="Sun H."/>
            <person name="LaButti K.M."/>
            <person name="Schmutz J."/>
            <person name="Jabbour D."/>
            <person name="Luo H."/>
            <person name="Baker S.E."/>
            <person name="Pisabarro A.G."/>
            <person name="Walton J.D."/>
            <person name="Blanchette R.A."/>
            <person name="Henrissat B."/>
            <person name="Martin F."/>
            <person name="Cullen D."/>
            <person name="Hibbett D.S."/>
            <person name="Grigoriev I.V."/>
        </authorList>
    </citation>
    <scope>NUCLEOTIDE SEQUENCE [LARGE SCALE GENOMIC DNA]</scope>
    <source>
        <strain evidence="16">CBS 339.88</strain>
    </source>
</reference>
<keyword evidence="5 14" id="KW-0328">Glycosyltransferase</keyword>
<evidence type="ECO:0000256" key="12">
    <source>
        <dbReference type="ARBA" id="ARBA00049506"/>
    </source>
</evidence>
<comment type="catalytic activity">
    <reaction evidence="12 14">
        <text>an alpha-D-Man-(1-&gt;2)-alpha-D-Man-(1-&gt;2)-alpha-D-Man-(1-&gt;3)-[alpha-D-Man-(1-&gt;6)]-beta-D-Man-(1-&gt;4)-beta-D-GlcNAc-(1-&gt;4)-alpha-D-GlcNAc-diphospho-di-trans,poly-cis-dolichol + a di-trans,poly-cis-dolichyl beta-D-mannosyl phosphate = an alpha-D-Man-(1-&gt;2)-alpha-D-Man-(1-&gt;2)-alpha-D-Man-(1-&gt;3)-[alpha-D-Man-(1-&gt;3)-alpha-D-Man-(1-&gt;6)]-beta-D-Man-(1-&gt;4)-beta-D-GlcNAc-(1-&gt;4)-alpha-D-GlcNAc-diphospho-di-trans,poly-cis-dolichol + a di-trans,poly-cis-dolichyl phosphate + H(+)</text>
        <dbReference type="Rhea" id="RHEA:29527"/>
        <dbReference type="Rhea" id="RHEA-COMP:19498"/>
        <dbReference type="Rhea" id="RHEA-COMP:19501"/>
        <dbReference type="Rhea" id="RHEA-COMP:19516"/>
        <dbReference type="Rhea" id="RHEA-COMP:19517"/>
        <dbReference type="ChEBI" id="CHEBI:15378"/>
        <dbReference type="ChEBI" id="CHEBI:57683"/>
        <dbReference type="ChEBI" id="CHEBI:58211"/>
        <dbReference type="ChEBI" id="CHEBI:132515"/>
        <dbReference type="ChEBI" id="CHEBI:132516"/>
        <dbReference type="EC" id="2.4.1.258"/>
    </reaction>
    <physiologicalReaction direction="left-to-right" evidence="12 14">
        <dbReference type="Rhea" id="RHEA:29528"/>
    </physiologicalReaction>
</comment>
<evidence type="ECO:0000313" key="16">
    <source>
        <dbReference type="Proteomes" id="UP000027222"/>
    </source>
</evidence>
<proteinExistence type="inferred from homology"/>
<dbReference type="GO" id="GO:0005789">
    <property type="term" value="C:endoplasmic reticulum membrane"/>
    <property type="evidence" value="ECO:0007669"/>
    <property type="project" value="UniProtKB-SubCell"/>
</dbReference>
<keyword evidence="7 14" id="KW-0812">Transmembrane</keyword>
<keyword evidence="8 14" id="KW-0256">Endoplasmic reticulum</keyword>
<feature type="transmembrane region" description="Helical" evidence="14">
    <location>
        <begin position="25"/>
        <end position="45"/>
    </location>
</feature>
<feature type="transmembrane region" description="Helical" evidence="14">
    <location>
        <begin position="211"/>
        <end position="233"/>
    </location>
</feature>
<feature type="transmembrane region" description="Helical" evidence="14">
    <location>
        <begin position="385"/>
        <end position="409"/>
    </location>
</feature>
<keyword evidence="10 14" id="KW-0472">Membrane</keyword>
<gene>
    <name evidence="15" type="ORF">GALMADRAFT_264132</name>
</gene>